<proteinExistence type="predicted"/>
<name>A0A0U2MM97_9GAMM</name>
<evidence type="ECO:0000313" key="2">
    <source>
        <dbReference type="Proteomes" id="UP000065261"/>
    </source>
</evidence>
<sequence length="47" mass="5464">MIKDTLTNASFRPTLINKQNHKLKVKYKITSLCTHHFFTDLSVKSSQ</sequence>
<accession>A0A0U2MM97</accession>
<dbReference type="AlphaFoldDB" id="A0A0U2MM97"/>
<dbReference type="Proteomes" id="UP000065261">
    <property type="component" value="Chromosome I"/>
</dbReference>
<reference evidence="1 2" key="1">
    <citation type="submission" date="2015-03" db="EMBL/GenBank/DDBJ databases">
        <authorList>
            <person name="Murphy D."/>
        </authorList>
    </citation>
    <scope>NUCLEOTIDE SEQUENCE [LARGE SCALE GENOMIC DNA]</scope>
    <source>
        <strain evidence="1 2">KMM 520</strain>
    </source>
</reference>
<protein>
    <submittedName>
        <fullName evidence="1">Uncharacterized protein</fullName>
    </submittedName>
</protein>
<dbReference type="KEGG" id="ptn:PTRA_a0347"/>
<gene>
    <name evidence="1" type="ORF">PTRA_a0347</name>
</gene>
<evidence type="ECO:0000313" key="1">
    <source>
        <dbReference type="EMBL" id="ALS31716.1"/>
    </source>
</evidence>
<dbReference type="EMBL" id="CP011034">
    <property type="protein sequence ID" value="ALS31716.1"/>
    <property type="molecule type" value="Genomic_DNA"/>
</dbReference>
<dbReference type="PATRIC" id="fig|1315283.4.peg.310"/>
<organism evidence="1">
    <name type="scientific">Pseudoalteromonas translucida KMM 520</name>
    <dbReference type="NCBI Taxonomy" id="1315283"/>
    <lineage>
        <taxon>Bacteria</taxon>
        <taxon>Pseudomonadati</taxon>
        <taxon>Pseudomonadota</taxon>
        <taxon>Gammaproteobacteria</taxon>
        <taxon>Alteromonadales</taxon>
        <taxon>Pseudoalteromonadaceae</taxon>
        <taxon>Pseudoalteromonas</taxon>
    </lineage>
</organism>